<dbReference type="InterPro" id="IPR005135">
    <property type="entry name" value="Endo/exonuclease/phosphatase"/>
</dbReference>
<evidence type="ECO:0000313" key="4">
    <source>
        <dbReference type="Proteomes" id="UP000444721"/>
    </source>
</evidence>
<dbReference type="OrthoDB" id="40902at2759"/>
<organism evidence="3 4">
    <name type="scientific">Naegleria fowleri</name>
    <name type="common">Brain eating amoeba</name>
    <dbReference type="NCBI Taxonomy" id="5763"/>
    <lineage>
        <taxon>Eukaryota</taxon>
        <taxon>Discoba</taxon>
        <taxon>Heterolobosea</taxon>
        <taxon>Tetramitia</taxon>
        <taxon>Eutetramitia</taxon>
        <taxon>Vahlkampfiidae</taxon>
        <taxon>Naegleria</taxon>
    </lineage>
</organism>
<reference evidence="3 4" key="1">
    <citation type="journal article" date="2019" name="Sci. Rep.">
        <title>Nanopore sequencing improves the draft genome of the human pathogenic amoeba Naegleria fowleri.</title>
        <authorList>
            <person name="Liechti N."/>
            <person name="Schurch N."/>
            <person name="Bruggmann R."/>
            <person name="Wittwer M."/>
        </authorList>
    </citation>
    <scope>NUCLEOTIDE SEQUENCE [LARGE SCALE GENOMIC DNA]</scope>
    <source>
        <strain evidence="3 4">ATCC 30894</strain>
    </source>
</reference>
<comment type="caution">
    <text evidence="3">The sequence shown here is derived from an EMBL/GenBank/DDBJ whole genome shotgun (WGS) entry which is preliminary data.</text>
</comment>
<evidence type="ECO:0000313" key="3">
    <source>
        <dbReference type="EMBL" id="KAF0975552.1"/>
    </source>
</evidence>
<proteinExistence type="inferred from homology"/>
<dbReference type="Proteomes" id="UP000444721">
    <property type="component" value="Unassembled WGS sequence"/>
</dbReference>
<dbReference type="Gene3D" id="3.60.10.10">
    <property type="entry name" value="Endonuclease/exonuclease/phosphatase"/>
    <property type="match status" value="1"/>
</dbReference>
<dbReference type="PANTHER" id="PTHR16320">
    <property type="entry name" value="SPHINGOMYELINASE FAMILY MEMBER"/>
    <property type="match status" value="1"/>
</dbReference>
<dbReference type="InterPro" id="IPR038772">
    <property type="entry name" value="Sph/SMPD2-like"/>
</dbReference>
<dbReference type="InterPro" id="IPR036691">
    <property type="entry name" value="Endo/exonu/phosph_ase_sf"/>
</dbReference>
<protein>
    <recommendedName>
        <fullName evidence="2">Endonuclease/exonuclease/phosphatase domain-containing protein</fullName>
    </recommendedName>
</protein>
<dbReference type="SUPFAM" id="SSF56219">
    <property type="entry name" value="DNase I-like"/>
    <property type="match status" value="1"/>
</dbReference>
<keyword evidence="4" id="KW-1185">Reference proteome</keyword>
<dbReference type="VEuPathDB" id="AmoebaDB:NfTy_067090"/>
<evidence type="ECO:0000256" key="1">
    <source>
        <dbReference type="ARBA" id="ARBA00006335"/>
    </source>
</evidence>
<sequence>MKLLTLNMWLINSLSFKKSPPPFKKERTEGFLRHLANGFDEFENCVLEETTSRSKKNNSDHLHHDDRAISTTTGGIESSCVIADEKITKKNKEQQKSGKIATTSHKMFDVVVLQEVFRYGNTFFELFENTFHELIVKKGTNELNYHVALSDPPYLLCQDSGLLILSKYPIVFSKNYVFQNASWNDYVTGKGVLYSKIQSPHEGVVHLFTLHMDAHDENIRRCQIDELIAFIRECTYISYAKRKHTSSHQHNLTKHNIVLAGDFNIDSLVDVEIYEYLLNELNSKICKNYIQECEFRDIFGSDLTKHPKTHKNMCLDHIIYTVPCHSNDLIFNPFATRGRNKSSREPNTHPQTYHIVDWNCDIGNDEKYPISDHFGIAADLRL</sequence>
<dbReference type="GeneID" id="68112764"/>
<dbReference type="PANTHER" id="PTHR16320:SF23">
    <property type="entry name" value="SPHINGOMYELINASE C 1"/>
    <property type="match status" value="1"/>
</dbReference>
<dbReference type="RefSeq" id="XP_044560265.1">
    <property type="nucleotide sequence ID" value="XM_044709082.1"/>
</dbReference>
<comment type="similarity">
    <text evidence="1">Belongs to the neutral sphingomyelinase family.</text>
</comment>
<dbReference type="AlphaFoldDB" id="A0A6A5BL18"/>
<gene>
    <name evidence="3" type="ORF">FDP41_005546</name>
</gene>
<dbReference type="GO" id="GO:0004767">
    <property type="term" value="F:sphingomyelin phosphodiesterase activity"/>
    <property type="evidence" value="ECO:0007669"/>
    <property type="project" value="InterPro"/>
</dbReference>
<evidence type="ECO:0000259" key="2">
    <source>
        <dbReference type="Pfam" id="PF03372"/>
    </source>
</evidence>
<dbReference type="VEuPathDB" id="AmoebaDB:FDP41_005546"/>
<dbReference type="VEuPathDB" id="AmoebaDB:NF0127020"/>
<accession>A0A6A5BL18</accession>
<dbReference type="Pfam" id="PF03372">
    <property type="entry name" value="Exo_endo_phos"/>
    <property type="match status" value="1"/>
</dbReference>
<name>A0A6A5BL18_NAEFO</name>
<dbReference type="EMBL" id="VFQX01000044">
    <property type="protein sequence ID" value="KAF0975552.1"/>
    <property type="molecule type" value="Genomic_DNA"/>
</dbReference>
<feature type="domain" description="Endonuclease/exonuclease/phosphatase" evidence="2">
    <location>
        <begin position="109"/>
        <end position="321"/>
    </location>
</feature>